<sequence>YTYPGLQKNLEQSCDMASPPNGMPLKIRRYFMRCWRYIEAYSQQKDIGEAHEIVKKFTQARYTSHRRLGNED</sequence>
<keyword evidence="2" id="KW-1185">Reference proteome</keyword>
<evidence type="ECO:0000313" key="2">
    <source>
        <dbReference type="Proteomes" id="UP000193560"/>
    </source>
</evidence>
<dbReference type="AlphaFoldDB" id="A0A1X2HKI3"/>
<accession>A0A1X2HKI3</accession>
<feature type="non-terminal residue" evidence="1">
    <location>
        <position position="1"/>
    </location>
</feature>
<dbReference type="STRING" id="90262.A0A1X2HKI3"/>
<comment type="caution">
    <text evidence="1">The sequence shown here is derived from an EMBL/GenBank/DDBJ whole genome shotgun (WGS) entry which is preliminary data.</text>
</comment>
<protein>
    <submittedName>
        <fullName evidence="1">Uncharacterized protein</fullName>
    </submittedName>
</protein>
<evidence type="ECO:0000313" key="1">
    <source>
        <dbReference type="EMBL" id="ORY99659.1"/>
    </source>
</evidence>
<name>A0A1X2HKI3_9FUNG</name>
<proteinExistence type="predicted"/>
<reference evidence="1 2" key="1">
    <citation type="submission" date="2016-07" db="EMBL/GenBank/DDBJ databases">
        <title>Pervasive Adenine N6-methylation of Active Genes in Fungi.</title>
        <authorList>
            <consortium name="DOE Joint Genome Institute"/>
            <person name="Mondo S.J."/>
            <person name="Dannebaum R.O."/>
            <person name="Kuo R.C."/>
            <person name="Labutti K."/>
            <person name="Haridas S."/>
            <person name="Kuo A."/>
            <person name="Salamov A."/>
            <person name="Ahrendt S.R."/>
            <person name="Lipzen A."/>
            <person name="Sullivan W."/>
            <person name="Andreopoulos W.B."/>
            <person name="Clum A."/>
            <person name="Lindquist E."/>
            <person name="Daum C."/>
            <person name="Ramamoorthy G.K."/>
            <person name="Gryganskyi A."/>
            <person name="Culley D."/>
            <person name="Magnuson J.K."/>
            <person name="James T.Y."/>
            <person name="O'Malley M.A."/>
            <person name="Stajich J.E."/>
            <person name="Spatafora J.W."/>
            <person name="Visel A."/>
            <person name="Grigoriev I.V."/>
        </authorList>
    </citation>
    <scope>NUCLEOTIDE SEQUENCE [LARGE SCALE GENOMIC DNA]</scope>
    <source>
        <strain evidence="1 2">NRRL 1336</strain>
    </source>
</reference>
<organism evidence="1 2">
    <name type="scientific">Absidia repens</name>
    <dbReference type="NCBI Taxonomy" id="90262"/>
    <lineage>
        <taxon>Eukaryota</taxon>
        <taxon>Fungi</taxon>
        <taxon>Fungi incertae sedis</taxon>
        <taxon>Mucoromycota</taxon>
        <taxon>Mucoromycotina</taxon>
        <taxon>Mucoromycetes</taxon>
        <taxon>Mucorales</taxon>
        <taxon>Cunninghamellaceae</taxon>
        <taxon>Absidia</taxon>
    </lineage>
</organism>
<dbReference type="EMBL" id="MCGE01000060">
    <property type="protein sequence ID" value="ORY99659.1"/>
    <property type="molecule type" value="Genomic_DNA"/>
</dbReference>
<dbReference type="Proteomes" id="UP000193560">
    <property type="component" value="Unassembled WGS sequence"/>
</dbReference>
<dbReference type="OrthoDB" id="10044727at2759"/>
<gene>
    <name evidence="1" type="ORF">BCR42DRAFT_339255</name>
</gene>